<dbReference type="Gene3D" id="2.120.10.80">
    <property type="entry name" value="Kelch-type beta propeller"/>
    <property type="match status" value="1"/>
</dbReference>
<organism evidence="1 2">
    <name type="scientific">Eucalyptus globulus</name>
    <name type="common">Tasmanian blue gum</name>
    <dbReference type="NCBI Taxonomy" id="34317"/>
    <lineage>
        <taxon>Eukaryota</taxon>
        <taxon>Viridiplantae</taxon>
        <taxon>Streptophyta</taxon>
        <taxon>Embryophyta</taxon>
        <taxon>Tracheophyta</taxon>
        <taxon>Spermatophyta</taxon>
        <taxon>Magnoliopsida</taxon>
        <taxon>eudicotyledons</taxon>
        <taxon>Gunneridae</taxon>
        <taxon>Pentapetalae</taxon>
        <taxon>rosids</taxon>
        <taxon>malvids</taxon>
        <taxon>Myrtales</taxon>
        <taxon>Myrtaceae</taxon>
        <taxon>Myrtoideae</taxon>
        <taxon>Eucalypteae</taxon>
        <taxon>Eucalyptus</taxon>
    </lineage>
</organism>
<sequence>MAGQPDRQQLPCRRGWLLRLRGRLLSVEVYNTRAHTWSAYNSMPAPLRDSSASLWLSVGQRMYIMKTLTGTTHAFDPDMGAWLNPYELRSDRDVFYSVTKFAGDRLIMGVKVWGSMVVGADELEEICTMPKGLVKELQDKNYYVSSIDMCSSKDFLYMYSYSPNLMYRYRKSLLEHMPIDET</sequence>
<evidence type="ECO:0000313" key="1">
    <source>
        <dbReference type="EMBL" id="KAL3733465.1"/>
    </source>
</evidence>
<accession>A0ABD3K0M0</accession>
<evidence type="ECO:0000313" key="2">
    <source>
        <dbReference type="Proteomes" id="UP001634007"/>
    </source>
</evidence>
<dbReference type="Proteomes" id="UP001634007">
    <property type="component" value="Unassembled WGS sequence"/>
</dbReference>
<keyword evidence="2" id="KW-1185">Reference proteome</keyword>
<reference evidence="1 2" key="1">
    <citation type="submission" date="2024-11" db="EMBL/GenBank/DDBJ databases">
        <title>Chromosome-level genome assembly of Eucalyptus globulus Labill. provides insights into its genome evolution.</title>
        <authorList>
            <person name="Li X."/>
        </authorList>
    </citation>
    <scope>NUCLEOTIDE SEQUENCE [LARGE SCALE GENOMIC DNA]</scope>
    <source>
        <strain evidence="1">CL2024</strain>
        <tissue evidence="1">Fresh tender leaves</tissue>
    </source>
</reference>
<dbReference type="EMBL" id="JBJKBG010000006">
    <property type="protein sequence ID" value="KAL3733465.1"/>
    <property type="molecule type" value="Genomic_DNA"/>
</dbReference>
<proteinExistence type="predicted"/>
<dbReference type="AlphaFoldDB" id="A0ABD3K0M0"/>
<protein>
    <recommendedName>
        <fullName evidence="3">F-box/kelch-repeat protein</fullName>
    </recommendedName>
</protein>
<evidence type="ECO:0008006" key="3">
    <source>
        <dbReference type="Google" id="ProtNLM"/>
    </source>
</evidence>
<dbReference type="SUPFAM" id="SSF117281">
    <property type="entry name" value="Kelch motif"/>
    <property type="match status" value="1"/>
</dbReference>
<comment type="caution">
    <text evidence="1">The sequence shown here is derived from an EMBL/GenBank/DDBJ whole genome shotgun (WGS) entry which is preliminary data.</text>
</comment>
<gene>
    <name evidence="1" type="ORF">ACJRO7_022914</name>
</gene>
<dbReference type="InterPro" id="IPR015915">
    <property type="entry name" value="Kelch-typ_b-propeller"/>
</dbReference>
<name>A0ABD3K0M0_EUCGL</name>